<dbReference type="Proteomes" id="UP000188946">
    <property type="component" value="Unassembled WGS sequence"/>
</dbReference>
<dbReference type="AlphaFoldDB" id="A0AB36JQW8"/>
<reference evidence="3 4" key="1">
    <citation type="submission" date="2016-12" db="EMBL/GenBank/DDBJ databases">
        <authorList>
            <person name="Gulvik C.A."/>
        </authorList>
    </citation>
    <scope>NUCLEOTIDE SEQUENCE [LARGE SCALE GENOMIC DNA]</scope>
    <source>
        <strain evidence="2 4">12-5202</strain>
        <strain evidence="1 3">12-5291</strain>
    </source>
</reference>
<comment type="caution">
    <text evidence="1">The sequence shown here is derived from an EMBL/GenBank/DDBJ whole genome shotgun (WGS) entry which is preliminary data.</text>
</comment>
<evidence type="ECO:0000313" key="2">
    <source>
        <dbReference type="EMBL" id="ONK30342.1"/>
    </source>
</evidence>
<proteinExistence type="predicted"/>
<gene>
    <name evidence="2" type="ORF">BVE84_03205</name>
    <name evidence="1" type="ORF">BVE86_02485</name>
</gene>
<evidence type="ECO:0000313" key="3">
    <source>
        <dbReference type="Proteomes" id="UP000188600"/>
    </source>
</evidence>
<name>A0AB36JQW8_9STRE</name>
<protein>
    <recommendedName>
        <fullName evidence="5">GNAT family acetyltransferase</fullName>
    </recommendedName>
</protein>
<dbReference type="EMBL" id="MSPT01000004">
    <property type="protein sequence ID" value="ONK28656.1"/>
    <property type="molecule type" value="Genomic_DNA"/>
</dbReference>
<dbReference type="Proteomes" id="UP000188600">
    <property type="component" value="Unassembled WGS sequence"/>
</dbReference>
<organism evidence="1 3">
    <name type="scientific">Streptococcus azizii</name>
    <dbReference type="NCBI Taxonomy" id="1579424"/>
    <lineage>
        <taxon>Bacteria</taxon>
        <taxon>Bacillati</taxon>
        <taxon>Bacillota</taxon>
        <taxon>Bacilli</taxon>
        <taxon>Lactobacillales</taxon>
        <taxon>Streptococcaceae</taxon>
        <taxon>Streptococcus</taxon>
    </lineage>
</organism>
<dbReference type="EMBL" id="MSPR01000004">
    <property type="protein sequence ID" value="ONK30342.1"/>
    <property type="molecule type" value="Genomic_DNA"/>
</dbReference>
<evidence type="ECO:0000313" key="4">
    <source>
        <dbReference type="Proteomes" id="UP000188946"/>
    </source>
</evidence>
<evidence type="ECO:0000313" key="1">
    <source>
        <dbReference type="EMBL" id="ONK28656.1"/>
    </source>
</evidence>
<sequence>MFADKQATVYSKHLCIGSIDLWENPYHNQHTYLQFNLTSYDERLAIPLFQAIQQHIKRPLQVMLSSADHRLIAFLKAGGFQCKRKCYEMAVSMQDYLGIHEQALFQIVEQPHATYHHCCQRILDYYQETHRAISPFTGSEEDFFERLPSTVYYQDLPDDIQSLAFINNHEIAYLWSKKQEHLPFFLQQIIPHLFKQYDTITFEADDVDPCAMMLKSLFTSRTDEHWDTYILS</sequence>
<accession>A0AB36JQW8</accession>
<keyword evidence="4" id="KW-1185">Reference proteome</keyword>
<evidence type="ECO:0008006" key="5">
    <source>
        <dbReference type="Google" id="ProtNLM"/>
    </source>
</evidence>